<evidence type="ECO:0000256" key="2">
    <source>
        <dbReference type="ARBA" id="ARBA00022475"/>
    </source>
</evidence>
<keyword evidence="2" id="KW-1003">Cell membrane</keyword>
<evidence type="ECO:0000256" key="1">
    <source>
        <dbReference type="ARBA" id="ARBA00004651"/>
    </source>
</evidence>
<dbReference type="InterPro" id="IPR001851">
    <property type="entry name" value="ABC_transp_permease"/>
</dbReference>
<dbReference type="GO" id="GO:0005886">
    <property type="term" value="C:plasma membrane"/>
    <property type="evidence" value="ECO:0007669"/>
    <property type="project" value="UniProtKB-SubCell"/>
</dbReference>
<evidence type="ECO:0000313" key="7">
    <source>
        <dbReference type="EMBL" id="MBH0239893.1"/>
    </source>
</evidence>
<feature type="transmembrane region" description="Helical" evidence="6">
    <location>
        <begin position="77"/>
        <end position="96"/>
    </location>
</feature>
<dbReference type="PANTHER" id="PTHR32196:SF72">
    <property type="entry name" value="RIBOSE IMPORT PERMEASE PROTEIN RBSC"/>
    <property type="match status" value="1"/>
</dbReference>
<keyword evidence="3 6" id="KW-0812">Transmembrane</keyword>
<comment type="caution">
    <text evidence="7">The sequence shown here is derived from an EMBL/GenBank/DDBJ whole genome shotgun (WGS) entry which is preliminary data.</text>
</comment>
<dbReference type="RefSeq" id="WP_197312963.1">
    <property type="nucleotide sequence ID" value="NZ_JADZLT010000056.1"/>
</dbReference>
<feature type="transmembrane region" description="Helical" evidence="6">
    <location>
        <begin position="102"/>
        <end position="123"/>
    </location>
</feature>
<reference evidence="7" key="1">
    <citation type="submission" date="2020-12" db="EMBL/GenBank/DDBJ databases">
        <title>Methylobrevis albus sp. nov., isolated from fresh water lack sediment.</title>
        <authorList>
            <person name="Zou Q."/>
        </authorList>
    </citation>
    <scope>NUCLEOTIDE SEQUENCE</scope>
    <source>
        <strain evidence="7">L22</strain>
    </source>
</reference>
<dbReference type="Proteomes" id="UP000631694">
    <property type="component" value="Unassembled WGS sequence"/>
</dbReference>
<feature type="transmembrane region" description="Helical" evidence="6">
    <location>
        <begin position="52"/>
        <end position="70"/>
    </location>
</feature>
<dbReference type="CDD" id="cd06579">
    <property type="entry name" value="TM_PBP1_transp_AraH_like"/>
    <property type="match status" value="1"/>
</dbReference>
<dbReference type="PANTHER" id="PTHR32196">
    <property type="entry name" value="ABC TRANSPORTER PERMEASE PROTEIN YPHD-RELATED-RELATED"/>
    <property type="match status" value="1"/>
</dbReference>
<comment type="subcellular location">
    <subcellularLocation>
        <location evidence="1">Cell membrane</location>
        <topology evidence="1">Multi-pass membrane protein</topology>
    </subcellularLocation>
</comment>
<evidence type="ECO:0000256" key="4">
    <source>
        <dbReference type="ARBA" id="ARBA00022989"/>
    </source>
</evidence>
<dbReference type="EMBL" id="JADZLT010000056">
    <property type="protein sequence ID" value="MBH0239893.1"/>
    <property type="molecule type" value="Genomic_DNA"/>
</dbReference>
<evidence type="ECO:0000256" key="6">
    <source>
        <dbReference type="SAM" id="Phobius"/>
    </source>
</evidence>
<proteinExistence type="predicted"/>
<evidence type="ECO:0000256" key="5">
    <source>
        <dbReference type="ARBA" id="ARBA00023136"/>
    </source>
</evidence>
<evidence type="ECO:0000313" key="8">
    <source>
        <dbReference type="Proteomes" id="UP000631694"/>
    </source>
</evidence>
<dbReference type="GO" id="GO:0022857">
    <property type="term" value="F:transmembrane transporter activity"/>
    <property type="evidence" value="ECO:0007669"/>
    <property type="project" value="InterPro"/>
</dbReference>
<evidence type="ECO:0000256" key="3">
    <source>
        <dbReference type="ARBA" id="ARBA00022692"/>
    </source>
</evidence>
<feature type="transmembrane region" description="Helical" evidence="6">
    <location>
        <begin position="218"/>
        <end position="238"/>
    </location>
</feature>
<organism evidence="7 8">
    <name type="scientific">Methylobrevis albus</name>
    <dbReference type="NCBI Taxonomy" id="2793297"/>
    <lineage>
        <taxon>Bacteria</taxon>
        <taxon>Pseudomonadati</taxon>
        <taxon>Pseudomonadota</taxon>
        <taxon>Alphaproteobacteria</taxon>
        <taxon>Hyphomicrobiales</taxon>
        <taxon>Pleomorphomonadaceae</taxon>
        <taxon>Methylobrevis</taxon>
    </lineage>
</organism>
<feature type="transmembrane region" description="Helical" evidence="6">
    <location>
        <begin position="168"/>
        <end position="190"/>
    </location>
</feature>
<feature type="transmembrane region" description="Helical" evidence="6">
    <location>
        <begin position="300"/>
        <end position="318"/>
    </location>
</feature>
<dbReference type="Pfam" id="PF02653">
    <property type="entry name" value="BPD_transp_2"/>
    <property type="match status" value="1"/>
</dbReference>
<feature type="transmembrane region" description="Helical" evidence="6">
    <location>
        <begin position="21"/>
        <end position="40"/>
    </location>
</feature>
<keyword evidence="5 6" id="KW-0472">Membrane</keyword>
<accession>A0A931I6V4</accession>
<sequence length="325" mass="33445">MTAVTAPAGTRLRHRAAQHRAVLPILAIFLLVVAGFGATTEHFFTTNNIVNVLRQGAPLVIVAIGATFVLVSAGIDLSIGAMVSVTGVVTALLFKLGLPAEVVLPMALLIAAGVGAANGFLIAFQRLPSFIVTLGTLSILSGSAQMLGRGFSIPVVAPDWVIAIGQGRIGLLPLPVILAFLAAFAGWIVLNRTAYGLRIRGIGSNAESVRRSGARVDLLVTSVYMISSVTAAIAGIVVAMRLQSGGATAGTGMELQAIAAVVLGGTSLFGGKGSIVGTVLGVYTLGFIENGLILNHVDPFYVRIIQGAILLAALWANTRLFSRLG</sequence>
<feature type="transmembrane region" description="Helical" evidence="6">
    <location>
        <begin position="258"/>
        <end position="288"/>
    </location>
</feature>
<gene>
    <name evidence="7" type="ORF">I5731_18880</name>
</gene>
<keyword evidence="4 6" id="KW-1133">Transmembrane helix</keyword>
<dbReference type="AlphaFoldDB" id="A0A931I6V4"/>
<protein>
    <submittedName>
        <fullName evidence="7">ABC transporter permease</fullName>
    </submittedName>
</protein>
<feature type="transmembrane region" description="Helical" evidence="6">
    <location>
        <begin position="130"/>
        <end position="148"/>
    </location>
</feature>
<keyword evidence="8" id="KW-1185">Reference proteome</keyword>
<name>A0A931I6V4_9HYPH</name>